<evidence type="ECO:0000313" key="1">
    <source>
        <dbReference type="EMBL" id="CAG6778073.1"/>
    </source>
</evidence>
<dbReference type="AlphaFoldDB" id="A0A8D9B3U2"/>
<accession>A0A8D9B3U2</accession>
<protein>
    <submittedName>
        <fullName evidence="1">Uncharacterized protein</fullName>
    </submittedName>
</protein>
<proteinExistence type="predicted"/>
<sequence>MAIFTLLPVGWGWSKQLRATPLRSSYHVRRCASRALCGVPSQWQHLCGGIQFENTAHLCVPQADRFEGGAHHLPADSSVQEDEASQGFYLLYGLDPCRRPYGHRI</sequence>
<dbReference type="EMBL" id="HBUF01608093">
    <property type="protein sequence ID" value="CAG6778073.1"/>
    <property type="molecule type" value="Transcribed_RNA"/>
</dbReference>
<name>A0A8D9B3U2_9HEMI</name>
<reference evidence="1" key="1">
    <citation type="submission" date="2021-05" db="EMBL/GenBank/DDBJ databases">
        <authorList>
            <person name="Alioto T."/>
            <person name="Alioto T."/>
            <person name="Gomez Garrido J."/>
        </authorList>
    </citation>
    <scope>NUCLEOTIDE SEQUENCE</scope>
</reference>
<organism evidence="1">
    <name type="scientific">Cacopsylla melanoneura</name>
    <dbReference type="NCBI Taxonomy" id="428564"/>
    <lineage>
        <taxon>Eukaryota</taxon>
        <taxon>Metazoa</taxon>
        <taxon>Ecdysozoa</taxon>
        <taxon>Arthropoda</taxon>
        <taxon>Hexapoda</taxon>
        <taxon>Insecta</taxon>
        <taxon>Pterygota</taxon>
        <taxon>Neoptera</taxon>
        <taxon>Paraneoptera</taxon>
        <taxon>Hemiptera</taxon>
        <taxon>Sternorrhyncha</taxon>
        <taxon>Psylloidea</taxon>
        <taxon>Psyllidae</taxon>
        <taxon>Psyllinae</taxon>
        <taxon>Cacopsylla</taxon>
    </lineage>
</organism>